<comment type="similarity">
    <text evidence="1">Belongs to the MYG1 family.</text>
</comment>
<accession>A0A1F5FVN0</accession>
<organism evidence="2 3">
    <name type="scientific">Candidatus Collierbacteria bacterium RIFOXYD1_FULL_40_9</name>
    <dbReference type="NCBI Taxonomy" id="1817731"/>
    <lineage>
        <taxon>Bacteria</taxon>
        <taxon>Candidatus Collieribacteriota</taxon>
    </lineage>
</organism>
<evidence type="ECO:0000256" key="1">
    <source>
        <dbReference type="ARBA" id="ARBA00010105"/>
    </source>
</evidence>
<dbReference type="Proteomes" id="UP000179237">
    <property type="component" value="Unassembled WGS sequence"/>
</dbReference>
<dbReference type="EMBL" id="MFAQ01000011">
    <property type="protein sequence ID" value="OGD83671.1"/>
    <property type="molecule type" value="Genomic_DNA"/>
</dbReference>
<evidence type="ECO:0000313" key="2">
    <source>
        <dbReference type="EMBL" id="OGD83671.1"/>
    </source>
</evidence>
<protein>
    <recommendedName>
        <fullName evidence="4">Metal-dependent hydrolase</fullName>
    </recommendedName>
</protein>
<dbReference type="Pfam" id="PF03690">
    <property type="entry name" value="MYG1_exonuc"/>
    <property type="match status" value="1"/>
</dbReference>
<dbReference type="PANTHER" id="PTHR11215">
    <property type="entry name" value="METAL DEPENDENT HYDROLASE - RELATED"/>
    <property type="match status" value="1"/>
</dbReference>
<reference evidence="2 3" key="1">
    <citation type="journal article" date="2016" name="Nat. Commun.">
        <title>Thousands of microbial genomes shed light on interconnected biogeochemical processes in an aquifer system.</title>
        <authorList>
            <person name="Anantharaman K."/>
            <person name="Brown C.T."/>
            <person name="Hug L.A."/>
            <person name="Sharon I."/>
            <person name="Castelle C.J."/>
            <person name="Probst A.J."/>
            <person name="Thomas B.C."/>
            <person name="Singh A."/>
            <person name="Wilkins M.J."/>
            <person name="Karaoz U."/>
            <person name="Brodie E.L."/>
            <person name="Williams K.H."/>
            <person name="Hubbard S.S."/>
            <person name="Banfield J.F."/>
        </authorList>
    </citation>
    <scope>NUCLEOTIDE SEQUENCE [LARGE SCALE GENOMIC DNA]</scope>
</reference>
<evidence type="ECO:0008006" key="4">
    <source>
        <dbReference type="Google" id="ProtNLM"/>
    </source>
</evidence>
<sequence>MKKITIATHGGFYHADDLFAVATLKLILEKDGKKVEIVRTRDLKLALKCDYCVDVGREYNPVKNRYDHHQVDETLIRENSIPYAAFGLIWKHFGQHLVSSKEIQEIIEKKLVQPIDAMDNAVTLSTKNFENINEYNIASAIYAISQYHGVSNLNESFYTSLELCKQILVGEINQAEDKHKSRQIVNEEIKKQNTPSILILDKYHTWKEVVLEYPTIKFVLYPDINTSNWYLQPAKNTKDDFGGYRANFPVSWLGKEHQELAEVSGIEEAVFCHKSGYLAVAKTKESGIKLAMAVLNLQS</sequence>
<name>A0A1F5FVN0_9BACT</name>
<proteinExistence type="inferred from homology"/>
<evidence type="ECO:0000313" key="3">
    <source>
        <dbReference type="Proteomes" id="UP000179237"/>
    </source>
</evidence>
<dbReference type="GO" id="GO:0005737">
    <property type="term" value="C:cytoplasm"/>
    <property type="evidence" value="ECO:0007669"/>
    <property type="project" value="TreeGrafter"/>
</dbReference>
<dbReference type="AlphaFoldDB" id="A0A1F5FVN0"/>
<gene>
    <name evidence="2" type="ORF">A2572_01470</name>
</gene>
<comment type="caution">
    <text evidence="2">The sequence shown here is derived from an EMBL/GenBank/DDBJ whole genome shotgun (WGS) entry which is preliminary data.</text>
</comment>
<dbReference type="PANTHER" id="PTHR11215:SF1">
    <property type="entry name" value="MYG1 EXONUCLEASE"/>
    <property type="match status" value="1"/>
</dbReference>
<dbReference type="InterPro" id="IPR003226">
    <property type="entry name" value="MYG1_exonuclease"/>
</dbReference>